<proteinExistence type="predicted"/>
<dbReference type="STRING" id="4529.A0A0E0P916"/>
<feature type="chain" id="PRO_5002369857" evidence="5">
    <location>
        <begin position="44"/>
        <end position="93"/>
    </location>
</feature>
<dbReference type="InterPro" id="IPR039639">
    <property type="entry name" value="IDA-like"/>
</dbReference>
<evidence type="ECO:0000256" key="5">
    <source>
        <dbReference type="SAM" id="SignalP"/>
    </source>
</evidence>
<evidence type="ECO:0000256" key="4">
    <source>
        <dbReference type="SAM" id="MobiDB-lite"/>
    </source>
</evidence>
<name>A0A0E0P916_ORYRU</name>
<feature type="compositionally biased region" description="Polar residues" evidence="4">
    <location>
        <begin position="80"/>
        <end position="93"/>
    </location>
</feature>
<organism evidence="6 7">
    <name type="scientific">Oryza rufipogon</name>
    <name type="common">Brownbeard rice</name>
    <name type="synonym">Asian wild rice</name>
    <dbReference type="NCBI Taxonomy" id="4529"/>
    <lineage>
        <taxon>Eukaryota</taxon>
        <taxon>Viridiplantae</taxon>
        <taxon>Streptophyta</taxon>
        <taxon>Embryophyta</taxon>
        <taxon>Tracheophyta</taxon>
        <taxon>Spermatophyta</taxon>
        <taxon>Magnoliopsida</taxon>
        <taxon>Liliopsida</taxon>
        <taxon>Poales</taxon>
        <taxon>Poaceae</taxon>
        <taxon>BOP clade</taxon>
        <taxon>Oryzoideae</taxon>
        <taxon>Oryzeae</taxon>
        <taxon>Oryzinae</taxon>
        <taxon>Oryza</taxon>
    </lineage>
</organism>
<dbReference type="EnsemblPlants" id="ORUFI04G13470.1">
    <property type="protein sequence ID" value="ORUFI04G13470.1"/>
    <property type="gene ID" value="ORUFI04G13470"/>
</dbReference>
<dbReference type="Proteomes" id="UP000008022">
    <property type="component" value="Unassembled WGS sequence"/>
</dbReference>
<sequence>MGCYWQRSCRKKKAHHHLQFRWSSLLVLLLLLLLLLMVPRCKASRGMQTFKARPLERGASNHFLGFLPRGPIPPSGPSRQHNSIGLDSQLQTP</sequence>
<accession>A0A0E0P916</accession>
<comment type="subcellular location">
    <subcellularLocation>
        <location evidence="1">Secreted</location>
        <location evidence="1">Extracellular space</location>
    </subcellularLocation>
</comment>
<feature type="signal peptide" evidence="5">
    <location>
        <begin position="1"/>
        <end position="43"/>
    </location>
</feature>
<keyword evidence="2" id="KW-0964">Secreted</keyword>
<evidence type="ECO:0000313" key="7">
    <source>
        <dbReference type="Proteomes" id="UP000008022"/>
    </source>
</evidence>
<dbReference type="OMA" id="NCHASRT"/>
<evidence type="ECO:0000256" key="3">
    <source>
        <dbReference type="ARBA" id="ARBA00022729"/>
    </source>
</evidence>
<keyword evidence="3 5" id="KW-0732">Signal</keyword>
<dbReference type="PANTHER" id="PTHR33599:SF20">
    <property type="entry name" value="PROTEIN IDA"/>
    <property type="match status" value="1"/>
</dbReference>
<evidence type="ECO:0000256" key="1">
    <source>
        <dbReference type="ARBA" id="ARBA00004239"/>
    </source>
</evidence>
<evidence type="ECO:0000313" key="6">
    <source>
        <dbReference type="EnsemblPlants" id="ORUFI04G13470.1"/>
    </source>
</evidence>
<dbReference type="PANTHER" id="PTHR33599">
    <property type="entry name" value="PROTEIN IDA-LIKE 5"/>
    <property type="match status" value="1"/>
</dbReference>
<reference evidence="7" key="1">
    <citation type="submission" date="2013-06" db="EMBL/GenBank/DDBJ databases">
        <authorList>
            <person name="Zhao Q."/>
        </authorList>
    </citation>
    <scope>NUCLEOTIDE SEQUENCE</scope>
    <source>
        <strain evidence="7">cv. W1943</strain>
    </source>
</reference>
<dbReference type="GO" id="GO:0010227">
    <property type="term" value="P:floral organ abscission"/>
    <property type="evidence" value="ECO:0007669"/>
    <property type="project" value="InterPro"/>
</dbReference>
<protein>
    <submittedName>
        <fullName evidence="6">Uncharacterized protein</fullName>
    </submittedName>
</protein>
<feature type="region of interest" description="Disordered" evidence="4">
    <location>
        <begin position="65"/>
        <end position="93"/>
    </location>
</feature>
<dbReference type="HOGENOM" id="CLU_186343_0_0_1"/>
<reference evidence="6" key="2">
    <citation type="submission" date="2015-06" db="UniProtKB">
        <authorList>
            <consortium name="EnsemblPlants"/>
        </authorList>
    </citation>
    <scope>IDENTIFICATION</scope>
</reference>
<dbReference type="GO" id="GO:0005576">
    <property type="term" value="C:extracellular region"/>
    <property type="evidence" value="ECO:0007669"/>
    <property type="project" value="UniProtKB-SubCell"/>
</dbReference>
<dbReference type="eggNOG" id="ENOG502SBZI">
    <property type="taxonomic scope" value="Eukaryota"/>
</dbReference>
<keyword evidence="7" id="KW-1185">Reference proteome</keyword>
<evidence type="ECO:0000256" key="2">
    <source>
        <dbReference type="ARBA" id="ARBA00022525"/>
    </source>
</evidence>
<dbReference type="AlphaFoldDB" id="A0A0E0P916"/>
<dbReference type="Gramene" id="ORUFI04G13470.1">
    <property type="protein sequence ID" value="ORUFI04G13470.1"/>
    <property type="gene ID" value="ORUFI04G13470"/>
</dbReference>